<evidence type="ECO:0000313" key="1">
    <source>
        <dbReference type="Ensembl" id="ENSMGAP00000025639.1"/>
    </source>
</evidence>
<sequence>MAFKELLTCRDTSDTVTHGLSQEKIYPLEGLKEINDKARQLEASPAQMRPLIKTEYTFDNSEDLDPQMNVKEIPFSATELAKLKKDFSRSPKESETEYVWRVSLTGGDQIRLTEKEAEGYWGPGVFLTTGNNRAPWSLTQRAAYWAGGLNPLERGDPLAITGTTDQLVESVQKAACLQMMYDRKLQPHHESPMMMPVDPERMTPLIRGLPESLKPIGIQLQGKIQAMSQGERTRAMLEETVTSNHLQPGYKVWTWGR</sequence>
<dbReference type="Ensembl" id="ENSMGAT00000036952.1">
    <property type="protein sequence ID" value="ENSMGAP00000025639.1"/>
    <property type="gene ID" value="ENSMGAG00000017538.1"/>
</dbReference>
<proteinExistence type="predicted"/>
<dbReference type="GeneTree" id="ENSGT00730000114515"/>
<organism evidence="1 2">
    <name type="scientific">Meleagris gallopavo</name>
    <name type="common">Wild turkey</name>
    <dbReference type="NCBI Taxonomy" id="9103"/>
    <lineage>
        <taxon>Eukaryota</taxon>
        <taxon>Metazoa</taxon>
        <taxon>Chordata</taxon>
        <taxon>Craniata</taxon>
        <taxon>Vertebrata</taxon>
        <taxon>Euteleostomi</taxon>
        <taxon>Archelosauria</taxon>
        <taxon>Archosauria</taxon>
        <taxon>Dinosauria</taxon>
        <taxon>Saurischia</taxon>
        <taxon>Theropoda</taxon>
        <taxon>Coelurosauria</taxon>
        <taxon>Aves</taxon>
        <taxon>Neognathae</taxon>
        <taxon>Galloanserae</taxon>
        <taxon>Galliformes</taxon>
        <taxon>Phasianidae</taxon>
        <taxon>Meleagridinae</taxon>
        <taxon>Meleagris</taxon>
    </lineage>
</organism>
<protein>
    <submittedName>
        <fullName evidence="1">Uncharacterized protein</fullName>
    </submittedName>
</protein>
<reference evidence="1" key="3">
    <citation type="submission" date="2025-09" db="UniProtKB">
        <authorList>
            <consortium name="Ensembl"/>
        </authorList>
    </citation>
    <scope>IDENTIFICATION</scope>
</reference>
<accession>A0A803Y1J2</accession>
<dbReference type="InParanoid" id="A0A803Y1J2"/>
<keyword evidence="2" id="KW-1185">Reference proteome</keyword>
<reference evidence="1" key="2">
    <citation type="submission" date="2025-08" db="UniProtKB">
        <authorList>
            <consortium name="Ensembl"/>
        </authorList>
    </citation>
    <scope>IDENTIFICATION</scope>
</reference>
<dbReference type="Proteomes" id="UP000001645">
    <property type="component" value="Unplaced"/>
</dbReference>
<name>A0A803Y1J2_MELGA</name>
<reference evidence="1" key="1">
    <citation type="journal article" date="2010" name="PLoS Biol.">
        <title>Multi-platform next-generation sequencing of the domestic turkey (Meleagris gallopavo): genome assembly and analysis.</title>
        <authorList>
            <person name="Dalloul R.A."/>
            <person name="Long J.A."/>
            <person name="Zimin A.V."/>
            <person name="Aslam L."/>
            <person name="Beal K."/>
            <person name="Blomberg L.A."/>
            <person name="Bouffard P."/>
            <person name="Burt D.W."/>
            <person name="Crasta O."/>
            <person name="Crooijmans R.P."/>
            <person name="Cooper K."/>
            <person name="Coulombe R.A."/>
            <person name="De S."/>
            <person name="Delany M.E."/>
            <person name="Dodgson J.B."/>
            <person name="Dong J.J."/>
            <person name="Evans C."/>
            <person name="Frederickson K.M."/>
            <person name="Flicek P."/>
            <person name="Florea L."/>
            <person name="Folkerts O."/>
            <person name="Groenen M.A."/>
            <person name="Harkins T.T."/>
            <person name="Herrero J."/>
            <person name="Hoffmann S."/>
            <person name="Megens H.J."/>
            <person name="Jiang A."/>
            <person name="de Jong P."/>
            <person name="Kaiser P."/>
            <person name="Kim H."/>
            <person name="Kim K.W."/>
            <person name="Kim S."/>
            <person name="Langenberger D."/>
            <person name="Lee M.K."/>
            <person name="Lee T."/>
            <person name="Mane S."/>
            <person name="Marcais G."/>
            <person name="Marz M."/>
            <person name="McElroy A.P."/>
            <person name="Modise T."/>
            <person name="Nefedov M."/>
            <person name="Notredame C."/>
            <person name="Paton I.R."/>
            <person name="Payne W.S."/>
            <person name="Pertea G."/>
            <person name="Prickett D."/>
            <person name="Puiu D."/>
            <person name="Qioa D."/>
            <person name="Raineri E."/>
            <person name="Ruffier M."/>
            <person name="Salzberg S.L."/>
            <person name="Schatz M.C."/>
            <person name="Scheuring C."/>
            <person name="Schmidt C.J."/>
            <person name="Schroeder S."/>
            <person name="Searle S.M."/>
            <person name="Smith E.J."/>
            <person name="Smith J."/>
            <person name="Sonstegard T.S."/>
            <person name="Stadler P.F."/>
            <person name="Tafer H."/>
            <person name="Tu Z.J."/>
            <person name="Van Tassell C.P."/>
            <person name="Vilella A.J."/>
            <person name="Williams K.P."/>
            <person name="Yorke J.A."/>
            <person name="Zhang L."/>
            <person name="Zhang H.B."/>
            <person name="Zhang X."/>
            <person name="Zhang Y."/>
            <person name="Reed K.M."/>
        </authorList>
    </citation>
    <scope>NUCLEOTIDE SEQUENCE [LARGE SCALE GENOMIC DNA]</scope>
</reference>
<dbReference type="AlphaFoldDB" id="A0A803Y1J2"/>
<evidence type="ECO:0000313" key="2">
    <source>
        <dbReference type="Proteomes" id="UP000001645"/>
    </source>
</evidence>